<sequence length="47" mass="5418">SVCLTQKVGKRQSRFKCVVTGGCVRFSKSNWKIKGKQHKGKDEKHER</sequence>
<organism evidence="1 2">
    <name type="scientific">Streblomastix strix</name>
    <dbReference type="NCBI Taxonomy" id="222440"/>
    <lineage>
        <taxon>Eukaryota</taxon>
        <taxon>Metamonada</taxon>
        <taxon>Preaxostyla</taxon>
        <taxon>Oxymonadida</taxon>
        <taxon>Streblomastigidae</taxon>
        <taxon>Streblomastix</taxon>
    </lineage>
</organism>
<dbReference type="Proteomes" id="UP000324800">
    <property type="component" value="Unassembled WGS sequence"/>
</dbReference>
<evidence type="ECO:0000313" key="1">
    <source>
        <dbReference type="EMBL" id="KAA6354621.1"/>
    </source>
</evidence>
<proteinExistence type="predicted"/>
<protein>
    <submittedName>
        <fullName evidence="1">Uncharacterized protein</fullName>
    </submittedName>
</protein>
<feature type="non-terminal residue" evidence="1">
    <location>
        <position position="1"/>
    </location>
</feature>
<evidence type="ECO:0000313" key="2">
    <source>
        <dbReference type="Proteomes" id="UP000324800"/>
    </source>
</evidence>
<dbReference type="EMBL" id="SNRW01035996">
    <property type="protein sequence ID" value="KAA6354621.1"/>
    <property type="molecule type" value="Genomic_DNA"/>
</dbReference>
<name>A0A5J4TAA2_9EUKA</name>
<dbReference type="AlphaFoldDB" id="A0A5J4TAA2"/>
<accession>A0A5J4TAA2</accession>
<comment type="caution">
    <text evidence="1">The sequence shown here is derived from an EMBL/GenBank/DDBJ whole genome shotgun (WGS) entry which is preliminary data.</text>
</comment>
<reference evidence="1 2" key="1">
    <citation type="submission" date="2019-03" db="EMBL/GenBank/DDBJ databases">
        <title>Single cell metagenomics reveals metabolic interactions within the superorganism composed of flagellate Streblomastix strix and complex community of Bacteroidetes bacteria on its surface.</title>
        <authorList>
            <person name="Treitli S.C."/>
            <person name="Kolisko M."/>
            <person name="Husnik F."/>
            <person name="Keeling P."/>
            <person name="Hampl V."/>
        </authorList>
    </citation>
    <scope>NUCLEOTIDE SEQUENCE [LARGE SCALE GENOMIC DNA]</scope>
    <source>
        <strain evidence="1">ST1C</strain>
    </source>
</reference>
<gene>
    <name evidence="1" type="ORF">EZS28_049852</name>
</gene>